<proteinExistence type="predicted"/>
<dbReference type="OrthoDB" id="10067491at2759"/>
<dbReference type="EMBL" id="MRZV01000274">
    <property type="protein sequence ID" value="PIK53780.1"/>
    <property type="molecule type" value="Genomic_DNA"/>
</dbReference>
<keyword evidence="7" id="KW-0012">Acyltransferase</keyword>
<evidence type="ECO:0000259" key="9">
    <source>
        <dbReference type="Pfam" id="PF05127"/>
    </source>
</evidence>
<comment type="caution">
    <text evidence="12">The sequence shown here is derived from an EMBL/GenBank/DDBJ whole genome shotgun (WGS) entry which is preliminary data.</text>
</comment>
<dbReference type="InterPro" id="IPR027992">
    <property type="entry name" value="tRNA_bind_dom"/>
</dbReference>
<evidence type="ECO:0000256" key="3">
    <source>
        <dbReference type="ARBA" id="ARBA00022679"/>
    </source>
</evidence>
<dbReference type="GO" id="GO:0005730">
    <property type="term" value="C:nucleolus"/>
    <property type="evidence" value="ECO:0007669"/>
    <property type="project" value="UniProtKB-SubCell"/>
</dbReference>
<dbReference type="GO" id="GO:0005524">
    <property type="term" value="F:ATP binding"/>
    <property type="evidence" value="ECO:0007669"/>
    <property type="project" value="UniProtKB-KW"/>
</dbReference>
<dbReference type="Pfam" id="PF13725">
    <property type="entry name" value="tRNA_bind_2"/>
    <property type="match status" value="1"/>
</dbReference>
<feature type="region of interest" description="Disordered" evidence="8">
    <location>
        <begin position="528"/>
        <end position="565"/>
    </location>
</feature>
<comment type="subcellular location">
    <subcellularLocation>
        <location evidence="1">Nucleus</location>
        <location evidence="1">Nucleolus</location>
    </subcellularLocation>
</comment>
<evidence type="ECO:0000256" key="4">
    <source>
        <dbReference type="ARBA" id="ARBA00022694"/>
    </source>
</evidence>
<keyword evidence="6" id="KW-0067">ATP-binding</keyword>
<feature type="domain" description="N-acetyltransferase" evidence="10">
    <location>
        <begin position="74"/>
        <end position="296"/>
    </location>
</feature>
<dbReference type="AlphaFoldDB" id="A0A2G8L0V8"/>
<dbReference type="PANTHER" id="PTHR10925:SF5">
    <property type="entry name" value="RNA CYTIDINE ACETYLTRANSFERASE"/>
    <property type="match status" value="1"/>
</dbReference>
<feature type="compositionally biased region" description="Basic residues" evidence="8">
    <location>
        <begin position="553"/>
        <end position="565"/>
    </location>
</feature>
<protein>
    <submittedName>
        <fullName evidence="12">Putative N-acetyltransferase 10</fullName>
    </submittedName>
</protein>
<evidence type="ECO:0000256" key="5">
    <source>
        <dbReference type="ARBA" id="ARBA00022741"/>
    </source>
</evidence>
<dbReference type="SUPFAM" id="SSF55729">
    <property type="entry name" value="Acyl-CoA N-acyltransferases (Nat)"/>
    <property type="match status" value="1"/>
</dbReference>
<dbReference type="InterPro" id="IPR016181">
    <property type="entry name" value="Acyl_CoA_acyltransferase"/>
</dbReference>
<keyword evidence="4" id="KW-0819">tRNA processing</keyword>
<organism evidence="12 13">
    <name type="scientific">Stichopus japonicus</name>
    <name type="common">Sea cucumber</name>
    <dbReference type="NCBI Taxonomy" id="307972"/>
    <lineage>
        <taxon>Eukaryota</taxon>
        <taxon>Metazoa</taxon>
        <taxon>Echinodermata</taxon>
        <taxon>Eleutherozoa</taxon>
        <taxon>Echinozoa</taxon>
        <taxon>Holothuroidea</taxon>
        <taxon>Aspidochirotacea</taxon>
        <taxon>Aspidochirotida</taxon>
        <taxon>Stichopodidae</taxon>
        <taxon>Apostichopus</taxon>
    </lineage>
</organism>
<dbReference type="GO" id="GO:1904812">
    <property type="term" value="P:rRNA acetylation involved in maturation of SSU-rRNA"/>
    <property type="evidence" value="ECO:0007669"/>
    <property type="project" value="TreeGrafter"/>
</dbReference>
<evidence type="ECO:0000259" key="11">
    <source>
        <dbReference type="Pfam" id="PF13725"/>
    </source>
</evidence>
<evidence type="ECO:0000256" key="6">
    <source>
        <dbReference type="ARBA" id="ARBA00022840"/>
    </source>
</evidence>
<gene>
    <name evidence="12" type="ORF">BSL78_09370</name>
</gene>
<reference evidence="12 13" key="1">
    <citation type="journal article" date="2017" name="PLoS Biol.">
        <title>The sea cucumber genome provides insights into morphological evolution and visceral regeneration.</title>
        <authorList>
            <person name="Zhang X."/>
            <person name="Sun L."/>
            <person name="Yuan J."/>
            <person name="Sun Y."/>
            <person name="Gao Y."/>
            <person name="Zhang L."/>
            <person name="Li S."/>
            <person name="Dai H."/>
            <person name="Hamel J.F."/>
            <person name="Liu C."/>
            <person name="Yu Y."/>
            <person name="Liu S."/>
            <person name="Lin W."/>
            <person name="Guo K."/>
            <person name="Jin S."/>
            <person name="Xu P."/>
            <person name="Storey K.B."/>
            <person name="Huan P."/>
            <person name="Zhang T."/>
            <person name="Zhou Y."/>
            <person name="Zhang J."/>
            <person name="Lin C."/>
            <person name="Li X."/>
            <person name="Xing L."/>
            <person name="Huo D."/>
            <person name="Sun M."/>
            <person name="Wang L."/>
            <person name="Mercier A."/>
            <person name="Li F."/>
            <person name="Yang H."/>
            <person name="Xiang J."/>
        </authorList>
    </citation>
    <scope>NUCLEOTIDE SEQUENCE [LARGE SCALE GENOMIC DNA]</scope>
    <source>
        <strain evidence="12">Shaxun</strain>
        <tissue evidence="12">Muscle</tissue>
    </source>
</reference>
<evidence type="ECO:0000256" key="7">
    <source>
        <dbReference type="ARBA" id="ARBA00023315"/>
    </source>
</evidence>
<dbReference type="InterPro" id="IPR032672">
    <property type="entry name" value="TmcA/NAT10/Kre33"/>
</dbReference>
<dbReference type="GO" id="GO:0008033">
    <property type="term" value="P:tRNA processing"/>
    <property type="evidence" value="ECO:0007669"/>
    <property type="project" value="UniProtKB-KW"/>
</dbReference>
<evidence type="ECO:0000256" key="2">
    <source>
        <dbReference type="ARBA" id="ARBA00022552"/>
    </source>
</evidence>
<evidence type="ECO:0000259" key="10">
    <source>
        <dbReference type="Pfam" id="PF13718"/>
    </source>
</evidence>
<sequence>MNILSFQKDPHEVSLNESIRYSMGDHVEKWLNELLCLDVMSIPRISSGCPICTYYVNRDTLFSYHKASEVFLQRLMSIYVSAHYKNTPNDLQLLSDAPAHHIFCLLGPVNPAQNSLPEILCVVQICFEGEISKQTIMNSLSRGQRASGDMIPWTISQQFQDNDFPRLSGARVIRIATHPDYQGMGYGSRSLQILQDYFEGKFPRLSETEEKREVTTVQEESVGLLEEVIAPKKNLPPLLSKLTERQAEKLDYLGVSFGLTANLLKFWKKAGYLPVYLRQTTNDLTGEHSCIMLRLLNEGKEEMKTDKEPWLMAFWKDFRKRFLSLCAYQFRAFAPSLALSMIHHNTYKPEHTALQQRELLSHLSRYDLNRLDLYARNMADYHLIVDLLPSISQLFFLNRINAKFSAVQLAILLGIGLQHKTVDDLMKELDLPATQILGLFNRVVRKLTQQLNEILSQEVEKEIAEEKQVEMEPTPQSLAQDLDEAAAEIKVKQKKELEKLKELNLSQYAIRGQEDAWSTALQSGSSKNIVSVKGNKDQQPKRKIFVPKDPSAKKKKMKRARFSHN</sequence>
<dbReference type="CDD" id="cd04301">
    <property type="entry name" value="NAT_SF"/>
    <property type="match status" value="1"/>
</dbReference>
<keyword evidence="2" id="KW-0698">rRNA processing</keyword>
<dbReference type="GO" id="GO:0030686">
    <property type="term" value="C:90S preribosome"/>
    <property type="evidence" value="ECO:0007669"/>
    <property type="project" value="TreeGrafter"/>
</dbReference>
<dbReference type="InterPro" id="IPR000182">
    <property type="entry name" value="GNAT_dom"/>
</dbReference>
<evidence type="ECO:0000256" key="8">
    <source>
        <dbReference type="SAM" id="MobiDB-lite"/>
    </source>
</evidence>
<dbReference type="STRING" id="307972.A0A2G8L0V8"/>
<evidence type="ECO:0000313" key="12">
    <source>
        <dbReference type="EMBL" id="PIK53780.1"/>
    </source>
</evidence>
<dbReference type="Pfam" id="PF05127">
    <property type="entry name" value="NAT10_TcmA_helicase"/>
    <property type="match status" value="1"/>
</dbReference>
<accession>A0A2G8L0V8</accession>
<dbReference type="GO" id="GO:1990883">
    <property type="term" value="F:18S rRNA cytidine N-acetyltransferase activity"/>
    <property type="evidence" value="ECO:0007669"/>
    <property type="project" value="TreeGrafter"/>
</dbReference>
<keyword evidence="3 12" id="KW-0808">Transferase</keyword>
<evidence type="ECO:0000313" key="13">
    <source>
        <dbReference type="Proteomes" id="UP000230750"/>
    </source>
</evidence>
<keyword evidence="13" id="KW-1185">Reference proteome</keyword>
<name>A0A2G8L0V8_STIJA</name>
<dbReference type="Pfam" id="PF13718">
    <property type="entry name" value="GNAT_acetyltr_2"/>
    <property type="match status" value="1"/>
</dbReference>
<dbReference type="GO" id="GO:0000049">
    <property type="term" value="F:tRNA binding"/>
    <property type="evidence" value="ECO:0007669"/>
    <property type="project" value="TreeGrafter"/>
</dbReference>
<dbReference type="InterPro" id="IPR007807">
    <property type="entry name" value="TcmA/NAT10_helicase"/>
</dbReference>
<keyword evidence="5" id="KW-0547">Nucleotide-binding</keyword>
<feature type="domain" description="TcmA/NAT10 helicase" evidence="9">
    <location>
        <begin position="9"/>
        <end position="38"/>
    </location>
</feature>
<feature type="domain" description="Possible tRNA binding" evidence="11">
    <location>
        <begin position="310"/>
        <end position="520"/>
    </location>
</feature>
<dbReference type="Gene3D" id="3.40.630.30">
    <property type="match status" value="1"/>
</dbReference>
<evidence type="ECO:0000256" key="1">
    <source>
        <dbReference type="ARBA" id="ARBA00004604"/>
    </source>
</evidence>
<dbReference type="Proteomes" id="UP000230750">
    <property type="component" value="Unassembled WGS sequence"/>
</dbReference>
<dbReference type="PANTHER" id="PTHR10925">
    <property type="entry name" value="N-ACETYLTRANSFERASE 10"/>
    <property type="match status" value="1"/>
</dbReference>